<protein>
    <submittedName>
        <fullName evidence="1">Uncharacterized protein</fullName>
    </submittedName>
</protein>
<proteinExistence type="predicted"/>
<dbReference type="Gene3D" id="1.20.890.10">
    <property type="entry name" value="cAMP-dependent protein kinase regulatory subunit, dimerization-anchoring domain"/>
    <property type="match status" value="1"/>
</dbReference>
<gene>
    <name evidence="1" type="ORF">Bm1_36990</name>
</gene>
<accession>A8Q1V5</accession>
<dbReference type="EMBL" id="DS239411">
    <property type="protein sequence ID" value="EDP31652.1"/>
    <property type="molecule type" value="Genomic_DNA"/>
</dbReference>
<sequence length="100" mass="11474">MAESSNENYKVPIGLRPLLEAFVRETLRTQPIDLVSFSILSFNVLQKHRKPPLPTAATHMVLTRKVYTFIHHQTRIDSSKLENNNTAKLEKKSLIGNKFD</sequence>
<name>A8Q1V5_BRUMA</name>
<dbReference type="SUPFAM" id="SSF47391">
    <property type="entry name" value="Dimerization-anchoring domain of cAMP-dependent PK regulatory subunit"/>
    <property type="match status" value="1"/>
</dbReference>
<organism evidence="1">
    <name type="scientific">Brugia malayi</name>
    <name type="common">Filarial nematode worm</name>
    <dbReference type="NCBI Taxonomy" id="6279"/>
    <lineage>
        <taxon>Eukaryota</taxon>
        <taxon>Metazoa</taxon>
        <taxon>Ecdysozoa</taxon>
        <taxon>Nematoda</taxon>
        <taxon>Chromadorea</taxon>
        <taxon>Rhabditida</taxon>
        <taxon>Spirurina</taxon>
        <taxon>Spiruromorpha</taxon>
        <taxon>Filarioidea</taxon>
        <taxon>Onchocercidae</taxon>
        <taxon>Brugia</taxon>
    </lineage>
</organism>
<dbReference type="AlphaFoldDB" id="A8Q1V5"/>
<evidence type="ECO:0000313" key="1">
    <source>
        <dbReference type="EMBL" id="EDP31652.1"/>
    </source>
</evidence>
<reference evidence="1" key="1">
    <citation type="journal article" date="2007" name="Science">
        <title>Draft genome of the filarial nematode parasite Brugia malayi.</title>
        <authorList>
            <person name="Ghedin E."/>
            <person name="Wang S."/>
            <person name="Spiro D."/>
            <person name="Caler E."/>
            <person name="Zhao Q."/>
            <person name="Crabtree J."/>
            <person name="Allen J.E."/>
            <person name="Delcher A.L."/>
            <person name="Guiliano D.B."/>
            <person name="Miranda-Saavedra D."/>
            <person name="Angiuoli S.V."/>
            <person name="Creasy T."/>
            <person name="Amedeo P."/>
            <person name="Haas B."/>
            <person name="El-Sayed N.M."/>
            <person name="Wortman J.R."/>
            <person name="Feldblyum T."/>
            <person name="Tallon L."/>
            <person name="Schatz M."/>
            <person name="Shumway M."/>
            <person name="Koo H."/>
            <person name="Salzberg S.L."/>
            <person name="Schobel S."/>
            <person name="Pertea M."/>
            <person name="Pop M."/>
            <person name="White O."/>
            <person name="Barton G.J."/>
            <person name="Carlow C.K."/>
            <person name="Crawford M.J."/>
            <person name="Daub J."/>
            <person name="Dimmic M.W."/>
            <person name="Estes C.F."/>
            <person name="Foster J.M."/>
            <person name="Ganatra M."/>
            <person name="Gregory W.F."/>
            <person name="Johnson N.M."/>
            <person name="Jin J."/>
            <person name="Komuniecki R."/>
            <person name="Korf I."/>
            <person name="Kumar S."/>
            <person name="Laney S."/>
            <person name="Li B.W."/>
            <person name="Li W."/>
            <person name="Lindblom T.H."/>
            <person name="Lustigman S."/>
            <person name="Ma D."/>
            <person name="Maina C.V."/>
            <person name="Martin D.M."/>
            <person name="McCarter J.P."/>
            <person name="McReynolds L."/>
            <person name="Mitreva M."/>
            <person name="Nutman T.B."/>
            <person name="Parkinson J."/>
            <person name="Peregrin-Alvarez J.M."/>
            <person name="Poole C."/>
            <person name="Ren Q."/>
            <person name="Saunders L."/>
            <person name="Sluder A.E."/>
            <person name="Smith K."/>
            <person name="Stanke M."/>
            <person name="Unnasch T.R."/>
            <person name="Ware J."/>
            <person name="Wei A.D."/>
            <person name="Weil G."/>
            <person name="Williams D.J."/>
            <person name="Zhang Y."/>
            <person name="Williams S.A."/>
            <person name="Fraser-Liggett C."/>
            <person name="Slatko B."/>
            <person name="Blaxter M.L."/>
            <person name="Scott A.L."/>
        </authorList>
    </citation>
    <scope>NUCLEOTIDE SEQUENCE [LARGE SCALE GENOMIC DNA]</scope>
</reference>